<evidence type="ECO:0000256" key="1">
    <source>
        <dbReference type="ARBA" id="ARBA00004123"/>
    </source>
</evidence>
<accession>A0ABM0JII0</accession>
<comment type="function">
    <text evidence="6">Participates in DNA repair and in chromosomal DNA replication.</text>
</comment>
<evidence type="ECO:0000313" key="11">
    <source>
        <dbReference type="RefSeq" id="XP_005094411.1"/>
    </source>
</evidence>
<evidence type="ECO:0000256" key="3">
    <source>
        <dbReference type="ARBA" id="ARBA00022705"/>
    </source>
</evidence>
<comment type="subcellular location">
    <subcellularLocation>
        <location evidence="1 6">Nucleus</location>
    </subcellularLocation>
</comment>
<feature type="region of interest" description="Disordered" evidence="7">
    <location>
        <begin position="528"/>
        <end position="549"/>
    </location>
</feature>
<feature type="domain" description="DNA polymerase alpha/delta/epsilon subunit B" evidence="8">
    <location>
        <begin position="285"/>
        <end position="486"/>
    </location>
</feature>
<keyword evidence="3 6" id="KW-0235">DNA replication</keyword>
<feature type="compositionally biased region" description="Polar residues" evidence="7">
    <location>
        <begin position="531"/>
        <end position="549"/>
    </location>
</feature>
<proteinExistence type="inferred from homology"/>
<evidence type="ECO:0000259" key="8">
    <source>
        <dbReference type="Pfam" id="PF04042"/>
    </source>
</evidence>
<comment type="similarity">
    <text evidence="2 6">Belongs to the DNA polymerase epsilon subunit B family.</text>
</comment>
<feature type="domain" description="DNA polymerase epsilon subunit B N-terminal" evidence="9">
    <location>
        <begin position="2"/>
        <end position="73"/>
    </location>
</feature>
<dbReference type="InterPro" id="IPR024639">
    <property type="entry name" value="DNA_pol_e_bsu_N"/>
</dbReference>
<name>A0ABM0JII0_APLCA</name>
<protein>
    <recommendedName>
        <fullName evidence="6">DNA polymerase epsilon subunit</fullName>
    </recommendedName>
    <alternativeName>
        <fullName evidence="6">DNA polymerase II subunit 2</fullName>
    </alternativeName>
</protein>
<dbReference type="PANTHER" id="PTHR12708:SF0">
    <property type="entry name" value="DNA POLYMERASE EPSILON SUBUNIT 2"/>
    <property type="match status" value="1"/>
</dbReference>
<dbReference type="RefSeq" id="XP_005094411.1">
    <property type="nucleotide sequence ID" value="XM_005094354.3"/>
</dbReference>
<dbReference type="InterPro" id="IPR007185">
    <property type="entry name" value="DNA_pol_a/d/e_bsu"/>
</dbReference>
<dbReference type="Gene3D" id="1.10.8.60">
    <property type="match status" value="1"/>
</dbReference>
<evidence type="ECO:0000256" key="7">
    <source>
        <dbReference type="SAM" id="MobiDB-lite"/>
    </source>
</evidence>
<organism evidence="10 11">
    <name type="scientific">Aplysia californica</name>
    <name type="common">California sea hare</name>
    <dbReference type="NCBI Taxonomy" id="6500"/>
    <lineage>
        <taxon>Eukaryota</taxon>
        <taxon>Metazoa</taxon>
        <taxon>Spiralia</taxon>
        <taxon>Lophotrochozoa</taxon>
        <taxon>Mollusca</taxon>
        <taxon>Gastropoda</taxon>
        <taxon>Heterobranchia</taxon>
        <taxon>Euthyneura</taxon>
        <taxon>Tectipleura</taxon>
        <taxon>Aplysiida</taxon>
        <taxon>Aplysioidea</taxon>
        <taxon>Aplysiidae</taxon>
        <taxon>Aplysia</taxon>
    </lineage>
</organism>
<gene>
    <name evidence="11" type="primary">LOC101845157</name>
</gene>
<evidence type="ECO:0000256" key="6">
    <source>
        <dbReference type="PIRNR" id="PIRNR000799"/>
    </source>
</evidence>
<dbReference type="Pfam" id="PF04042">
    <property type="entry name" value="DNA_pol_E_B"/>
    <property type="match status" value="1"/>
</dbReference>
<dbReference type="Gene3D" id="3.60.21.60">
    <property type="match status" value="1"/>
</dbReference>
<dbReference type="InterPro" id="IPR016266">
    <property type="entry name" value="POLE2"/>
</dbReference>
<keyword evidence="4 6" id="KW-0238">DNA-binding</keyword>
<evidence type="ECO:0000256" key="5">
    <source>
        <dbReference type="ARBA" id="ARBA00023242"/>
    </source>
</evidence>
<dbReference type="GeneID" id="101845157"/>
<dbReference type="Proteomes" id="UP000694888">
    <property type="component" value="Unplaced"/>
</dbReference>
<dbReference type="PANTHER" id="PTHR12708">
    <property type="entry name" value="DNA POLYMERASE EPSILON SUBUNIT B"/>
    <property type="match status" value="1"/>
</dbReference>
<dbReference type="PIRSF" id="PIRSF000799">
    <property type="entry name" value="DNA_pol_eps_2"/>
    <property type="match status" value="1"/>
</dbReference>
<evidence type="ECO:0000256" key="4">
    <source>
        <dbReference type="ARBA" id="ARBA00023125"/>
    </source>
</evidence>
<sequence length="564" mass="63024">MAAKLKSAIVSAFKMHGLTLRSEASLYLIDVLAPVDQKERDQWVDKIIEIIQKQSLTSSMIDRGVCELAVQECNAEQEDDSDTIFNVIDAFSVPRFSYVKERKKFLADSTLEKPLPKLHGSASDKANMFRDRYTILHQRTLRHDLFTPPALGSTETESNKFQLKPIEYLVGSTAKLKNVLVLGMLAQLKEGKWFLEDPTGNVRLDFTSASFQPGLFTENSFVLAEGWYEDSVFHIEAFGLPPPELAETTRSYFGNINFFGGPSSIQVKASARLAQIEADNTDAMFVLLSDVWLDNSRIMEKLDLMFKGYADYPPTAFIFCGNFLSSAKVLSHAKTLQECFKDLGNMLSNYPNLISNSRMIFVPGPNDPGHSTILPRPTIPNVITEAFRKKVPDAIFTSNPCRIQYCTQEIIIFREDIVTKMCRNCVKFPSDGNVPTHFAKSLISQAHLCPLPLHVSPIYWAHDCSLRLYPLPDMIVTADKFDPFTTNAASTTVINPGSFLRTDFGFKVYYPASREVQDSQVLENLDRSINGPASQSQSMDLTEPSQPTAGTATLDAYFAEASQS</sequence>
<reference evidence="11" key="1">
    <citation type="submission" date="2025-08" db="UniProtKB">
        <authorList>
            <consortium name="RefSeq"/>
        </authorList>
    </citation>
    <scope>IDENTIFICATION</scope>
</reference>
<evidence type="ECO:0000313" key="10">
    <source>
        <dbReference type="Proteomes" id="UP000694888"/>
    </source>
</evidence>
<evidence type="ECO:0000256" key="2">
    <source>
        <dbReference type="ARBA" id="ARBA00009560"/>
    </source>
</evidence>
<dbReference type="Pfam" id="PF12213">
    <property type="entry name" value="Dpoe2NT"/>
    <property type="match status" value="1"/>
</dbReference>
<keyword evidence="10" id="KW-1185">Reference proteome</keyword>
<evidence type="ECO:0000259" key="9">
    <source>
        <dbReference type="Pfam" id="PF12213"/>
    </source>
</evidence>
<keyword evidence="5 6" id="KW-0539">Nucleus</keyword>